<accession>A0A2P2NWQ2</accession>
<reference evidence="1" key="1">
    <citation type="submission" date="2018-02" db="EMBL/GenBank/DDBJ databases">
        <title>Rhizophora mucronata_Transcriptome.</title>
        <authorList>
            <person name="Meera S.P."/>
            <person name="Sreeshan A."/>
            <person name="Augustine A."/>
        </authorList>
    </citation>
    <scope>NUCLEOTIDE SEQUENCE</scope>
    <source>
        <tissue evidence="1">Leaf</tissue>
    </source>
</reference>
<proteinExistence type="predicted"/>
<protein>
    <submittedName>
        <fullName evidence="1">Uncharacterized protein</fullName>
    </submittedName>
</protein>
<dbReference type="EMBL" id="GGEC01066428">
    <property type="protein sequence ID" value="MBX46912.1"/>
    <property type="molecule type" value="Transcribed_RNA"/>
</dbReference>
<name>A0A2P2NWQ2_RHIMU</name>
<evidence type="ECO:0000313" key="1">
    <source>
        <dbReference type="EMBL" id="MBX46912.1"/>
    </source>
</evidence>
<organism evidence="1">
    <name type="scientific">Rhizophora mucronata</name>
    <name type="common">Asiatic mangrove</name>
    <dbReference type="NCBI Taxonomy" id="61149"/>
    <lineage>
        <taxon>Eukaryota</taxon>
        <taxon>Viridiplantae</taxon>
        <taxon>Streptophyta</taxon>
        <taxon>Embryophyta</taxon>
        <taxon>Tracheophyta</taxon>
        <taxon>Spermatophyta</taxon>
        <taxon>Magnoliopsida</taxon>
        <taxon>eudicotyledons</taxon>
        <taxon>Gunneridae</taxon>
        <taxon>Pentapetalae</taxon>
        <taxon>rosids</taxon>
        <taxon>fabids</taxon>
        <taxon>Malpighiales</taxon>
        <taxon>Rhizophoraceae</taxon>
        <taxon>Rhizophora</taxon>
    </lineage>
</organism>
<sequence length="14" mass="1790">MQRVQRFLLFSTTY</sequence>